<organism evidence="1 2">
    <name type="scientific">Ostreococcus lucimarinus (strain CCE9901)</name>
    <dbReference type="NCBI Taxonomy" id="436017"/>
    <lineage>
        <taxon>Eukaryota</taxon>
        <taxon>Viridiplantae</taxon>
        <taxon>Chlorophyta</taxon>
        <taxon>Mamiellophyceae</taxon>
        <taxon>Mamiellales</taxon>
        <taxon>Bathycoccaceae</taxon>
        <taxon>Ostreococcus</taxon>
    </lineage>
</organism>
<name>A4RW98_OSTLU</name>
<gene>
    <name evidence="1" type="ORF">OSTLU_31262</name>
</gene>
<reference evidence="1 2" key="1">
    <citation type="journal article" date="2007" name="Proc. Natl. Acad. Sci. U.S.A.">
        <title>The tiny eukaryote Ostreococcus provides genomic insights into the paradox of plankton speciation.</title>
        <authorList>
            <person name="Palenik B."/>
            <person name="Grimwood J."/>
            <person name="Aerts A."/>
            <person name="Rouze P."/>
            <person name="Salamov A."/>
            <person name="Putnam N."/>
            <person name="Dupont C."/>
            <person name="Jorgensen R."/>
            <person name="Derelle E."/>
            <person name="Rombauts S."/>
            <person name="Zhou K."/>
            <person name="Otillar R."/>
            <person name="Merchant S.S."/>
            <person name="Podell S."/>
            <person name="Gaasterland T."/>
            <person name="Napoli C."/>
            <person name="Gendler K."/>
            <person name="Manuell A."/>
            <person name="Tai V."/>
            <person name="Vallon O."/>
            <person name="Piganeau G."/>
            <person name="Jancek S."/>
            <person name="Heijde M."/>
            <person name="Jabbari K."/>
            <person name="Bowler C."/>
            <person name="Lohr M."/>
            <person name="Robbens S."/>
            <person name="Werner G."/>
            <person name="Dubchak I."/>
            <person name="Pazour G.J."/>
            <person name="Ren Q."/>
            <person name="Paulsen I."/>
            <person name="Delwiche C."/>
            <person name="Schmutz J."/>
            <person name="Rokhsar D."/>
            <person name="Van de Peer Y."/>
            <person name="Moreau H."/>
            <person name="Grigoriev I.V."/>
        </authorList>
    </citation>
    <scope>NUCLEOTIDE SEQUENCE [LARGE SCALE GENOMIC DNA]</scope>
    <source>
        <strain evidence="1 2">CCE9901</strain>
    </source>
</reference>
<dbReference type="GeneID" id="5001285"/>
<dbReference type="AlphaFoldDB" id="A4RW98"/>
<keyword evidence="2" id="KW-1185">Reference proteome</keyword>
<dbReference type="HOGENOM" id="CLU_3017637_0_0_1"/>
<dbReference type="Gramene" id="ABO95582">
    <property type="protein sequence ID" value="ABO95582"/>
    <property type="gene ID" value="OSTLU_31262"/>
</dbReference>
<accession>A4RW98</accession>
<evidence type="ECO:0000313" key="2">
    <source>
        <dbReference type="Proteomes" id="UP000001568"/>
    </source>
</evidence>
<dbReference type="EMBL" id="CP000584">
    <property type="protein sequence ID" value="ABO95582.1"/>
    <property type="molecule type" value="Genomic_DNA"/>
</dbReference>
<proteinExistence type="predicted"/>
<dbReference type="Proteomes" id="UP000001568">
    <property type="component" value="Chromosome 4"/>
</dbReference>
<sequence>MVLSKGKFKVASKVRGKDIDALSAEEVQRVQDAVLGEYAGTLALEEKQRIDAGTRR</sequence>
<evidence type="ECO:0000313" key="1">
    <source>
        <dbReference type="EMBL" id="ABO95582.1"/>
    </source>
</evidence>
<dbReference type="KEGG" id="olu:OSTLU_31262"/>
<dbReference type="RefSeq" id="XP_001417289.1">
    <property type="nucleotide sequence ID" value="XM_001417252.1"/>
</dbReference>
<protein>
    <submittedName>
        <fullName evidence="1">Uncharacterized protein</fullName>
    </submittedName>
</protein>